<dbReference type="Pfam" id="PF10112">
    <property type="entry name" value="Halogen_Hydrol"/>
    <property type="match status" value="1"/>
</dbReference>
<name>A0A1J0A6N6_9ENTE</name>
<dbReference type="STRING" id="519472.BHY08_06950"/>
<evidence type="ECO:0000256" key="1">
    <source>
        <dbReference type="SAM" id="Coils"/>
    </source>
</evidence>
<reference evidence="3 4" key="1">
    <citation type="submission" date="2016-09" db="EMBL/GenBank/DDBJ databases">
        <title>Vagococcus teuberi sp. nov., isolated from the Malian artisanal sour milk fene.</title>
        <authorList>
            <person name="Wullschleger S."/>
            <person name="Seifert C."/>
            <person name="Baumgartner S."/>
            <person name="Lacroix C."/>
            <person name="Bonfoh B."/>
            <person name="Stevens M.J."/>
            <person name="Meile L."/>
        </authorList>
    </citation>
    <scope>NUCLEOTIDE SEQUENCE [LARGE SCALE GENOMIC DNA]</scope>
    <source>
        <strain evidence="3 4">DSM 21459</strain>
    </source>
</reference>
<keyword evidence="4" id="KW-1185">Reference proteome</keyword>
<keyword evidence="2" id="KW-0472">Membrane</keyword>
<feature type="transmembrane region" description="Helical" evidence="2">
    <location>
        <begin position="7"/>
        <end position="22"/>
    </location>
</feature>
<evidence type="ECO:0000313" key="4">
    <source>
        <dbReference type="Proteomes" id="UP000191200"/>
    </source>
</evidence>
<organism evidence="3 4">
    <name type="scientific">Vagococcus teuberi</name>
    <dbReference type="NCBI Taxonomy" id="519472"/>
    <lineage>
        <taxon>Bacteria</taxon>
        <taxon>Bacillati</taxon>
        <taxon>Bacillota</taxon>
        <taxon>Bacilli</taxon>
        <taxon>Lactobacillales</taxon>
        <taxon>Enterococcaceae</taxon>
        <taxon>Vagococcus</taxon>
    </lineage>
</organism>
<keyword evidence="2" id="KW-0812">Transmembrane</keyword>
<dbReference type="KEGG" id="vte:BHY08_06950"/>
<evidence type="ECO:0000313" key="3">
    <source>
        <dbReference type="EMBL" id="APB31588.1"/>
    </source>
</evidence>
<protein>
    <recommendedName>
        <fullName evidence="5">5-bromo-4-chloroindolyl phosphate hydrolysis protein</fullName>
    </recommendedName>
</protein>
<dbReference type="OrthoDB" id="2243657at2"/>
<keyword evidence="1" id="KW-0175">Coiled coil</keyword>
<evidence type="ECO:0008006" key="5">
    <source>
        <dbReference type="Google" id="ProtNLM"/>
    </source>
</evidence>
<evidence type="ECO:0000256" key="2">
    <source>
        <dbReference type="SAM" id="Phobius"/>
    </source>
</evidence>
<proteinExistence type="predicted"/>
<gene>
    <name evidence="3" type="ORF">BHY08_06950</name>
</gene>
<keyword evidence="2" id="KW-1133">Transmembrane helix</keyword>
<accession>A0A1J0A6N6</accession>
<feature type="transmembrane region" description="Helical" evidence="2">
    <location>
        <begin position="28"/>
        <end position="45"/>
    </location>
</feature>
<dbReference type="AlphaFoldDB" id="A0A1J0A6N6"/>
<dbReference type="EMBL" id="CP017267">
    <property type="protein sequence ID" value="APB31588.1"/>
    <property type="molecule type" value="Genomic_DNA"/>
</dbReference>
<sequence>MKNKKYRIITIIGFLIGIGILSEIDEDFIPIVLIIAIVWFVYRKFSKRNKKDIVPGLSKEKQEHYYEAGMSDKEIEFFRNTLAEAKEQINQLEQNFKAVPKLKAINLRYDTLKVSQAMFKELVKEPKKLHLADKFLYNHLPNVVELTNKYVEISDHEIKSKATYDTLNESIVAIEDVAQLIIKDYENFVSDDIEDLEVEISIAKQNANRDKQKTDVSEDQEEN</sequence>
<dbReference type="InterPro" id="IPR018770">
    <property type="entry name" value="ChloroindolylP_hydrolase"/>
</dbReference>
<dbReference type="RefSeq" id="WP_071457180.1">
    <property type="nucleotide sequence ID" value="NZ_CP017267.1"/>
</dbReference>
<feature type="coiled-coil region" evidence="1">
    <location>
        <begin position="75"/>
        <end position="102"/>
    </location>
</feature>
<dbReference type="Proteomes" id="UP000191200">
    <property type="component" value="Chromosome"/>
</dbReference>